<gene>
    <name evidence="2" type="ORF">Sradi_1608900</name>
</gene>
<evidence type="ECO:0000256" key="1">
    <source>
        <dbReference type="SAM" id="MobiDB-lite"/>
    </source>
</evidence>
<reference evidence="2" key="2">
    <citation type="journal article" date="2024" name="Plant">
        <title>Genomic evolution and insights into agronomic trait innovations of Sesamum species.</title>
        <authorList>
            <person name="Miao H."/>
            <person name="Wang L."/>
            <person name="Qu L."/>
            <person name="Liu H."/>
            <person name="Sun Y."/>
            <person name="Le M."/>
            <person name="Wang Q."/>
            <person name="Wei S."/>
            <person name="Zheng Y."/>
            <person name="Lin W."/>
            <person name="Duan Y."/>
            <person name="Cao H."/>
            <person name="Xiong S."/>
            <person name="Wang X."/>
            <person name="Wei L."/>
            <person name="Li C."/>
            <person name="Ma Q."/>
            <person name="Ju M."/>
            <person name="Zhao R."/>
            <person name="Li G."/>
            <person name="Mu C."/>
            <person name="Tian Q."/>
            <person name="Mei H."/>
            <person name="Zhang T."/>
            <person name="Gao T."/>
            <person name="Zhang H."/>
        </authorList>
    </citation>
    <scope>NUCLEOTIDE SEQUENCE</scope>
    <source>
        <strain evidence="2">G02</strain>
    </source>
</reference>
<sequence>MLTELESATPEELREQALVEKQKYKTLKAEGKSDEALKAFKRGKELERQAAALEISLRKNRRKALSSSNMDDIQQMKDHFSASADKIKPPAMKGKEKDDLSAELKELGWSDVDLRDAEKKPATLTLEGELSSLRREISQKPGNLIEAKEELKRAKILERKIEEEELLGGADDSDDELSSLMRSIDSDGHDDLLSGYKADMNFDFNNLLGIADDLGVDGNFEVTDEDMEDPEMASALKSLGWAEYDAYSDDFHGPVSSSSSDSLLTEIQSLKREALNQKRAGNTAEAMALLKKAKVLERDLQKNSDSQSVEEPFFSTTGSAENVVRRNDKVPKPAPKSKLTIQKELIALKKKALTLRREGRMDESEEELKKAKVLEEQLEEMNKSPVVAQPSTGNSRLTI</sequence>
<evidence type="ECO:0000313" key="2">
    <source>
        <dbReference type="EMBL" id="KAL0414072.1"/>
    </source>
</evidence>
<name>A0AAW2UAU5_SESRA</name>
<comment type="caution">
    <text evidence="2">The sequence shown here is derived from an EMBL/GenBank/DDBJ whole genome shotgun (WGS) entry which is preliminary data.</text>
</comment>
<dbReference type="EMBL" id="JACGWJ010000006">
    <property type="protein sequence ID" value="KAL0414072.1"/>
    <property type="molecule type" value="Genomic_DNA"/>
</dbReference>
<organism evidence="2">
    <name type="scientific">Sesamum radiatum</name>
    <name type="common">Black benniseed</name>
    <dbReference type="NCBI Taxonomy" id="300843"/>
    <lineage>
        <taxon>Eukaryota</taxon>
        <taxon>Viridiplantae</taxon>
        <taxon>Streptophyta</taxon>
        <taxon>Embryophyta</taxon>
        <taxon>Tracheophyta</taxon>
        <taxon>Spermatophyta</taxon>
        <taxon>Magnoliopsida</taxon>
        <taxon>eudicotyledons</taxon>
        <taxon>Gunneridae</taxon>
        <taxon>Pentapetalae</taxon>
        <taxon>asterids</taxon>
        <taxon>lamiids</taxon>
        <taxon>Lamiales</taxon>
        <taxon>Pedaliaceae</taxon>
        <taxon>Sesamum</taxon>
    </lineage>
</organism>
<protein>
    <submittedName>
        <fullName evidence="2">Uncharacterized protein</fullName>
    </submittedName>
</protein>
<accession>A0AAW2UAU5</accession>
<reference evidence="2" key="1">
    <citation type="submission" date="2020-06" db="EMBL/GenBank/DDBJ databases">
        <authorList>
            <person name="Li T."/>
            <person name="Hu X."/>
            <person name="Zhang T."/>
            <person name="Song X."/>
            <person name="Zhang H."/>
            <person name="Dai N."/>
            <person name="Sheng W."/>
            <person name="Hou X."/>
            <person name="Wei L."/>
        </authorList>
    </citation>
    <scope>NUCLEOTIDE SEQUENCE</scope>
    <source>
        <strain evidence="2">G02</strain>
        <tissue evidence="2">Leaf</tissue>
    </source>
</reference>
<feature type="compositionally biased region" description="Basic and acidic residues" evidence="1">
    <location>
        <begin position="74"/>
        <end position="99"/>
    </location>
</feature>
<feature type="region of interest" description="Disordered" evidence="1">
    <location>
        <begin position="60"/>
        <end position="99"/>
    </location>
</feature>
<dbReference type="PANTHER" id="PTHR47553:SF1">
    <property type="entry name" value="RING_FYVE_PHD ZINC FINGER SUPERFAMILY PROTEIN"/>
    <property type="match status" value="1"/>
</dbReference>
<dbReference type="AlphaFoldDB" id="A0AAW2UAU5"/>
<dbReference type="PANTHER" id="PTHR47553">
    <property type="entry name" value="MYOSIN-11"/>
    <property type="match status" value="1"/>
</dbReference>
<feature type="region of interest" description="Disordered" evidence="1">
    <location>
        <begin position="380"/>
        <end position="399"/>
    </location>
</feature>
<proteinExistence type="predicted"/>
<feature type="compositionally biased region" description="Polar residues" evidence="1">
    <location>
        <begin position="389"/>
        <end position="399"/>
    </location>
</feature>